<evidence type="ECO:0000313" key="7">
    <source>
        <dbReference type="Proteomes" id="UP000192578"/>
    </source>
</evidence>
<evidence type="ECO:0000256" key="5">
    <source>
        <dbReference type="SAM" id="Phobius"/>
    </source>
</evidence>
<keyword evidence="3 5" id="KW-1133">Transmembrane helix</keyword>
<proteinExistence type="predicted"/>
<dbReference type="Proteomes" id="UP000192578">
    <property type="component" value="Unassembled WGS sequence"/>
</dbReference>
<dbReference type="PRINTS" id="PR00259">
    <property type="entry name" value="TMFOUR"/>
</dbReference>
<sequence>MQNYANMAPLGGFGCARKSLVAVNVLYICVSIILLGAAGYGLAANSISSFGVVIAILTVSVLLFLIAVVGIVAAVKHHQVMLFFYMVILFVLFIVQFSVACACLSIGDDYMRTLMGKGYSLASKETKIQIEENWGCCGFYGMDEKRNLVPIENGTLVQFDTLHSPSNCSAITCPTSDCSPSCFARMELTVKHSLRACGGIGLFFSFTELFGIFITVRYRNQRNPYINPSDLL</sequence>
<dbReference type="OrthoDB" id="5845060at2759"/>
<gene>
    <name evidence="6" type="ORF">BV898_10280</name>
</gene>
<evidence type="ECO:0000256" key="2">
    <source>
        <dbReference type="ARBA" id="ARBA00022692"/>
    </source>
</evidence>
<comment type="subcellular location">
    <subcellularLocation>
        <location evidence="1">Membrane</location>
        <topology evidence="1">Multi-pass membrane protein</topology>
    </subcellularLocation>
</comment>
<dbReference type="PANTHER" id="PTHR19282">
    <property type="entry name" value="TETRASPANIN"/>
    <property type="match status" value="1"/>
</dbReference>
<feature type="transmembrane region" description="Helical" evidence="5">
    <location>
        <begin position="21"/>
        <end position="43"/>
    </location>
</feature>
<evidence type="ECO:0000256" key="4">
    <source>
        <dbReference type="ARBA" id="ARBA00023136"/>
    </source>
</evidence>
<keyword evidence="4 5" id="KW-0472">Membrane</keyword>
<dbReference type="AlphaFoldDB" id="A0A1W0WK67"/>
<protein>
    <submittedName>
        <fullName evidence="6">Tetraspanin-31</fullName>
    </submittedName>
</protein>
<organism evidence="6 7">
    <name type="scientific">Hypsibius exemplaris</name>
    <name type="common">Freshwater tardigrade</name>
    <dbReference type="NCBI Taxonomy" id="2072580"/>
    <lineage>
        <taxon>Eukaryota</taxon>
        <taxon>Metazoa</taxon>
        <taxon>Ecdysozoa</taxon>
        <taxon>Tardigrada</taxon>
        <taxon>Eutardigrada</taxon>
        <taxon>Parachela</taxon>
        <taxon>Hypsibioidea</taxon>
        <taxon>Hypsibiidae</taxon>
        <taxon>Hypsibius</taxon>
    </lineage>
</organism>
<dbReference type="InterPro" id="IPR018499">
    <property type="entry name" value="Tetraspanin/Peripherin"/>
</dbReference>
<feature type="transmembrane region" description="Helical" evidence="5">
    <location>
        <begin position="82"/>
        <end position="107"/>
    </location>
</feature>
<dbReference type="EMBL" id="MTYJ01000087">
    <property type="protein sequence ID" value="OQV15562.1"/>
    <property type="molecule type" value="Genomic_DNA"/>
</dbReference>
<dbReference type="Pfam" id="PF00335">
    <property type="entry name" value="Tetraspanin"/>
    <property type="match status" value="1"/>
</dbReference>
<feature type="transmembrane region" description="Helical" evidence="5">
    <location>
        <begin position="193"/>
        <end position="216"/>
    </location>
</feature>
<evidence type="ECO:0000256" key="1">
    <source>
        <dbReference type="ARBA" id="ARBA00004141"/>
    </source>
</evidence>
<feature type="transmembrane region" description="Helical" evidence="5">
    <location>
        <begin position="49"/>
        <end position="75"/>
    </location>
</feature>
<comment type="caution">
    <text evidence="6">The sequence shown here is derived from an EMBL/GenBank/DDBJ whole genome shotgun (WGS) entry which is preliminary data.</text>
</comment>
<accession>A0A1W0WK67</accession>
<reference evidence="7" key="1">
    <citation type="submission" date="2017-01" db="EMBL/GenBank/DDBJ databases">
        <title>Comparative genomics of anhydrobiosis in the tardigrade Hypsibius dujardini.</title>
        <authorList>
            <person name="Yoshida Y."/>
            <person name="Koutsovoulos G."/>
            <person name="Laetsch D."/>
            <person name="Stevens L."/>
            <person name="Kumar S."/>
            <person name="Horikawa D."/>
            <person name="Ishino K."/>
            <person name="Komine S."/>
            <person name="Tomita M."/>
            <person name="Blaxter M."/>
            <person name="Arakawa K."/>
        </authorList>
    </citation>
    <scope>NUCLEOTIDE SEQUENCE [LARGE SCALE GENOMIC DNA]</scope>
    <source>
        <strain evidence="7">Z151</strain>
    </source>
</reference>
<evidence type="ECO:0000313" key="6">
    <source>
        <dbReference type="EMBL" id="OQV15562.1"/>
    </source>
</evidence>
<dbReference type="PANTHER" id="PTHR19282:SF452">
    <property type="entry name" value="LD03691P"/>
    <property type="match status" value="1"/>
</dbReference>
<keyword evidence="2 5" id="KW-0812">Transmembrane</keyword>
<name>A0A1W0WK67_HYPEX</name>
<evidence type="ECO:0000256" key="3">
    <source>
        <dbReference type="ARBA" id="ARBA00022989"/>
    </source>
</evidence>
<keyword evidence="7" id="KW-1185">Reference proteome</keyword>
<dbReference type="GO" id="GO:0016020">
    <property type="term" value="C:membrane"/>
    <property type="evidence" value="ECO:0007669"/>
    <property type="project" value="UniProtKB-SubCell"/>
</dbReference>